<gene>
    <name evidence="1" type="ORF">PV10_08501</name>
</gene>
<protein>
    <submittedName>
        <fullName evidence="1">Uncharacterized protein</fullName>
    </submittedName>
</protein>
<dbReference type="AlphaFoldDB" id="A0A0D1ZPY9"/>
<dbReference type="RefSeq" id="XP_016220442.1">
    <property type="nucleotide sequence ID" value="XM_016373531.1"/>
</dbReference>
<dbReference type="VEuPathDB" id="FungiDB:PV10_08501"/>
<dbReference type="EMBL" id="KN847525">
    <property type="protein sequence ID" value="KIV88868.1"/>
    <property type="molecule type" value="Genomic_DNA"/>
</dbReference>
<proteinExistence type="predicted"/>
<evidence type="ECO:0000313" key="1">
    <source>
        <dbReference type="EMBL" id="KIV88868.1"/>
    </source>
</evidence>
<reference evidence="1 2" key="1">
    <citation type="submission" date="2015-01" db="EMBL/GenBank/DDBJ databases">
        <title>The Genome Sequence of Exophiala mesophila CBS40295.</title>
        <authorList>
            <consortium name="The Broad Institute Genomics Platform"/>
            <person name="Cuomo C."/>
            <person name="de Hoog S."/>
            <person name="Gorbushina A."/>
            <person name="Stielow B."/>
            <person name="Teixiera M."/>
            <person name="Abouelleil A."/>
            <person name="Chapman S.B."/>
            <person name="Priest M."/>
            <person name="Young S.K."/>
            <person name="Wortman J."/>
            <person name="Nusbaum C."/>
            <person name="Birren B."/>
        </authorList>
    </citation>
    <scope>NUCLEOTIDE SEQUENCE [LARGE SCALE GENOMIC DNA]</scope>
    <source>
        <strain evidence="1 2">CBS 40295</strain>
    </source>
</reference>
<dbReference type="GeneID" id="27326346"/>
<accession>A0A0D1ZPY9</accession>
<dbReference type="Proteomes" id="UP000054302">
    <property type="component" value="Unassembled WGS sequence"/>
</dbReference>
<organism evidence="1 2">
    <name type="scientific">Exophiala mesophila</name>
    <name type="common">Black yeast-like fungus</name>
    <dbReference type="NCBI Taxonomy" id="212818"/>
    <lineage>
        <taxon>Eukaryota</taxon>
        <taxon>Fungi</taxon>
        <taxon>Dikarya</taxon>
        <taxon>Ascomycota</taxon>
        <taxon>Pezizomycotina</taxon>
        <taxon>Eurotiomycetes</taxon>
        <taxon>Chaetothyriomycetidae</taxon>
        <taxon>Chaetothyriales</taxon>
        <taxon>Herpotrichiellaceae</taxon>
        <taxon>Exophiala</taxon>
    </lineage>
</organism>
<sequence length="78" mass="8361">MSGFIGHMTFGRVVKALDVVALNEADISFLGIVAQKFALFGNLSVTLALGSEWFERPDSTTHFPSGISLSYEIIGANP</sequence>
<evidence type="ECO:0000313" key="2">
    <source>
        <dbReference type="Proteomes" id="UP000054302"/>
    </source>
</evidence>
<keyword evidence="2" id="KW-1185">Reference proteome</keyword>
<name>A0A0D1ZPY9_EXOME</name>
<dbReference type="HOGENOM" id="CLU_2622047_0_0_1"/>